<protein>
    <submittedName>
        <fullName evidence="1">Uncharacterized protein</fullName>
    </submittedName>
</protein>
<proteinExistence type="predicted"/>
<evidence type="ECO:0000313" key="2">
    <source>
        <dbReference type="Proteomes" id="UP000008909"/>
    </source>
</evidence>
<organism evidence="1 2">
    <name type="scientific">Clonorchis sinensis</name>
    <name type="common">Chinese liver fluke</name>
    <dbReference type="NCBI Taxonomy" id="79923"/>
    <lineage>
        <taxon>Eukaryota</taxon>
        <taxon>Metazoa</taxon>
        <taxon>Spiralia</taxon>
        <taxon>Lophotrochozoa</taxon>
        <taxon>Platyhelminthes</taxon>
        <taxon>Trematoda</taxon>
        <taxon>Digenea</taxon>
        <taxon>Opisthorchiida</taxon>
        <taxon>Opisthorchiata</taxon>
        <taxon>Opisthorchiidae</taxon>
        <taxon>Clonorchis</taxon>
    </lineage>
</organism>
<dbReference type="Proteomes" id="UP000008909">
    <property type="component" value="Unassembled WGS sequence"/>
</dbReference>
<name>G7Y8Q7_CLOSI</name>
<accession>G7Y8Q7</accession>
<reference key="2">
    <citation type="submission" date="2011-10" db="EMBL/GenBank/DDBJ databases">
        <title>The genome and transcriptome sequence of Clonorchis sinensis provide insights into the carcinogenic liver fluke.</title>
        <authorList>
            <person name="Wang X."/>
            <person name="Huang Y."/>
            <person name="Chen W."/>
            <person name="Liu H."/>
            <person name="Guo L."/>
            <person name="Chen Y."/>
            <person name="Luo F."/>
            <person name="Zhou W."/>
            <person name="Sun J."/>
            <person name="Mao Q."/>
            <person name="Liang P."/>
            <person name="Zhou C."/>
            <person name="Tian Y."/>
            <person name="Men J."/>
            <person name="Lv X."/>
            <person name="Huang L."/>
            <person name="Zhou J."/>
            <person name="Hu Y."/>
            <person name="Li R."/>
            <person name="Zhang F."/>
            <person name="Lei H."/>
            <person name="Li X."/>
            <person name="Hu X."/>
            <person name="Liang C."/>
            <person name="Xu J."/>
            <person name="Wu Z."/>
            <person name="Yu X."/>
        </authorList>
    </citation>
    <scope>NUCLEOTIDE SEQUENCE</scope>
    <source>
        <strain>Henan</strain>
    </source>
</reference>
<dbReference type="AlphaFoldDB" id="G7Y8Q7"/>
<evidence type="ECO:0000313" key="1">
    <source>
        <dbReference type="EMBL" id="GAA49342.1"/>
    </source>
</evidence>
<sequence length="122" mass="13861">MRVSANRSNRLVDVKDSPGNRFNTWILVNSRSSLAVNKERQHSHIFLKKSQSRQQTDVHRSELTFCSKTAKTKEVRLEIAGVEQDDSYHLSEAYMMPPVQHALKCASTTSNDNRSAETLKAN</sequence>
<dbReference type="EMBL" id="DF142951">
    <property type="protein sequence ID" value="GAA49342.1"/>
    <property type="molecule type" value="Genomic_DNA"/>
</dbReference>
<gene>
    <name evidence="1" type="ORF">CLF_102888</name>
</gene>
<keyword evidence="2" id="KW-1185">Reference proteome</keyword>
<reference evidence="1" key="1">
    <citation type="journal article" date="2011" name="Genome Biol.">
        <title>The draft genome of the carcinogenic human liver fluke Clonorchis sinensis.</title>
        <authorList>
            <person name="Wang X."/>
            <person name="Chen W."/>
            <person name="Huang Y."/>
            <person name="Sun J."/>
            <person name="Men J."/>
            <person name="Liu H."/>
            <person name="Luo F."/>
            <person name="Guo L."/>
            <person name="Lv X."/>
            <person name="Deng C."/>
            <person name="Zhou C."/>
            <person name="Fan Y."/>
            <person name="Li X."/>
            <person name="Huang L."/>
            <person name="Hu Y."/>
            <person name="Liang C."/>
            <person name="Hu X."/>
            <person name="Xu J."/>
            <person name="Yu X."/>
        </authorList>
    </citation>
    <scope>NUCLEOTIDE SEQUENCE [LARGE SCALE GENOMIC DNA]</scope>
    <source>
        <strain evidence="1">Henan</strain>
    </source>
</reference>